<comment type="similarity">
    <text evidence="2">Belongs to the CCDC85 family.</text>
</comment>
<feature type="non-terminal residue" evidence="5">
    <location>
        <position position="1"/>
    </location>
</feature>
<protein>
    <submittedName>
        <fullName evidence="5">Uncharacterized protein</fullName>
    </submittedName>
</protein>
<dbReference type="AlphaFoldDB" id="A7S9I3"/>
<dbReference type="PANTHER" id="PTHR13546:SF15">
    <property type="entry name" value="CCDC85"/>
    <property type="match status" value="1"/>
</dbReference>
<keyword evidence="6" id="KW-1185">Reference proteome</keyword>
<keyword evidence="3" id="KW-0965">Cell junction</keyword>
<dbReference type="EMBL" id="DS469604">
    <property type="protein sequence ID" value="EDO39616.1"/>
    <property type="molecule type" value="Genomic_DNA"/>
</dbReference>
<organism evidence="5 6">
    <name type="scientific">Nematostella vectensis</name>
    <name type="common">Starlet sea anemone</name>
    <dbReference type="NCBI Taxonomy" id="45351"/>
    <lineage>
        <taxon>Eukaryota</taxon>
        <taxon>Metazoa</taxon>
        <taxon>Cnidaria</taxon>
        <taxon>Anthozoa</taxon>
        <taxon>Hexacorallia</taxon>
        <taxon>Actiniaria</taxon>
        <taxon>Edwardsiidae</taxon>
        <taxon>Nematostella</taxon>
    </lineage>
</organism>
<evidence type="ECO:0000313" key="5">
    <source>
        <dbReference type="EMBL" id="EDO39616.1"/>
    </source>
</evidence>
<dbReference type="eggNOG" id="KOG3819">
    <property type="taxonomic scope" value="Eukaryota"/>
</dbReference>
<dbReference type="GO" id="GO:0005912">
    <property type="term" value="C:adherens junction"/>
    <property type="evidence" value="ECO:0007669"/>
    <property type="project" value="UniProtKB-SubCell"/>
</dbReference>
<gene>
    <name evidence="5" type="ORF">NEMVEDRAFT_v1g37546</name>
</gene>
<evidence type="ECO:0000256" key="1">
    <source>
        <dbReference type="ARBA" id="ARBA00004536"/>
    </source>
</evidence>
<dbReference type="PANTHER" id="PTHR13546">
    <property type="entry name" value="RE60986P"/>
    <property type="match status" value="1"/>
</dbReference>
<dbReference type="InParanoid" id="A7S9I3"/>
<accession>A7S9I3</accession>
<feature type="non-terminal residue" evidence="5">
    <location>
        <position position="133"/>
    </location>
</feature>
<dbReference type="OMA" id="DVGLYQQ"/>
<dbReference type="HOGENOM" id="CLU_117450_0_0_1"/>
<keyword evidence="4" id="KW-0175">Coiled coil</keyword>
<dbReference type="PhylomeDB" id="A7S9I3"/>
<comment type="subcellular location">
    <subcellularLocation>
        <location evidence="1">Cell junction</location>
        <location evidence="1">Adherens junction</location>
    </subcellularLocation>
</comment>
<proteinExistence type="inferred from homology"/>
<reference evidence="5 6" key="1">
    <citation type="journal article" date="2007" name="Science">
        <title>Sea anemone genome reveals ancestral eumetazoan gene repertoire and genomic organization.</title>
        <authorList>
            <person name="Putnam N.H."/>
            <person name="Srivastava M."/>
            <person name="Hellsten U."/>
            <person name="Dirks B."/>
            <person name="Chapman J."/>
            <person name="Salamov A."/>
            <person name="Terry A."/>
            <person name="Shapiro H."/>
            <person name="Lindquist E."/>
            <person name="Kapitonov V.V."/>
            <person name="Jurka J."/>
            <person name="Genikhovich G."/>
            <person name="Grigoriev I.V."/>
            <person name="Lucas S.M."/>
            <person name="Steele R.E."/>
            <person name="Finnerty J.R."/>
            <person name="Technau U."/>
            <person name="Martindale M.Q."/>
            <person name="Rokhsar D.S."/>
        </authorList>
    </citation>
    <scope>NUCLEOTIDE SEQUENCE [LARGE SCALE GENOMIC DNA]</scope>
    <source>
        <strain evidence="6">CH2 X CH6</strain>
    </source>
</reference>
<dbReference type="KEGG" id="nve:5511227"/>
<dbReference type="STRING" id="45351.A7S9I3"/>
<evidence type="ECO:0000256" key="2">
    <source>
        <dbReference type="ARBA" id="ARBA00009052"/>
    </source>
</evidence>
<sequence length="133" mass="16084">DKVLEKLRQCEAEKVQIIKDHGTLMKEFNTRMQVHLEEIRLLKEVNHKLQTDMQELRDLCCYLDDDRHKCRKLAREWQRFGRHTATVMRNEATSYQEKLHILELRESQISTENNELKELCLYLDQQRKTTRSA</sequence>
<dbReference type="InterPro" id="IPR019359">
    <property type="entry name" value="CCDC85"/>
</dbReference>
<name>A7S9I3_NEMVE</name>
<dbReference type="Pfam" id="PF10226">
    <property type="entry name" value="CCDC85"/>
    <property type="match status" value="1"/>
</dbReference>
<dbReference type="Proteomes" id="UP000001593">
    <property type="component" value="Unassembled WGS sequence"/>
</dbReference>
<evidence type="ECO:0000256" key="4">
    <source>
        <dbReference type="ARBA" id="ARBA00023054"/>
    </source>
</evidence>
<evidence type="ECO:0000313" key="6">
    <source>
        <dbReference type="Proteomes" id="UP000001593"/>
    </source>
</evidence>
<evidence type="ECO:0000256" key="3">
    <source>
        <dbReference type="ARBA" id="ARBA00022949"/>
    </source>
</evidence>